<dbReference type="EMBL" id="CP042326">
    <property type="protein sequence ID" value="QDZ40587.1"/>
    <property type="molecule type" value="Genomic_DNA"/>
</dbReference>
<dbReference type="Proteomes" id="UP000318453">
    <property type="component" value="Chromosome"/>
</dbReference>
<proteinExistence type="predicted"/>
<sequence>MTNLLIEAFNKAQNLPEHLQNELAQKMIEDIESELKWQKILSQPQSSSLDELARQALNDSWEGKTNEMGFDEL</sequence>
<name>A0A5B8NNR1_9CHRO</name>
<evidence type="ECO:0000313" key="1">
    <source>
        <dbReference type="EMBL" id="QDZ40587.1"/>
    </source>
</evidence>
<dbReference type="KEGG" id="enn:FRE64_11855"/>
<protein>
    <submittedName>
        <fullName evidence="1">Uncharacterized protein</fullName>
    </submittedName>
</protein>
<gene>
    <name evidence="1" type="ORF">FRE64_11855</name>
</gene>
<evidence type="ECO:0000313" key="2">
    <source>
        <dbReference type="Proteomes" id="UP000318453"/>
    </source>
</evidence>
<organism evidence="1 2">
    <name type="scientific">Euhalothece natronophila Z-M001</name>
    <dbReference type="NCBI Taxonomy" id="522448"/>
    <lineage>
        <taxon>Bacteria</taxon>
        <taxon>Bacillati</taxon>
        <taxon>Cyanobacteriota</taxon>
        <taxon>Cyanophyceae</taxon>
        <taxon>Oscillatoriophycideae</taxon>
        <taxon>Chroococcales</taxon>
        <taxon>Halothecacae</taxon>
        <taxon>Halothece cluster</taxon>
        <taxon>Euhalothece</taxon>
    </lineage>
</organism>
<accession>A0A5B8NNR1</accession>
<dbReference type="OrthoDB" id="465088at2"/>
<dbReference type="AlphaFoldDB" id="A0A5B8NNR1"/>
<reference evidence="1" key="1">
    <citation type="submission" date="2019-08" db="EMBL/GenBank/DDBJ databases">
        <title>Carotenoids and Carotenoid Binding Proteins in the Halophilic Cyanobacterium Euhalothece sp. ZM00.</title>
        <authorList>
            <person name="Cho S.M."/>
            <person name="Song J.Y."/>
            <person name="Park Y.-I."/>
        </authorList>
    </citation>
    <scope>NUCLEOTIDE SEQUENCE [LARGE SCALE GENOMIC DNA]</scope>
    <source>
        <strain evidence="1">Z-M001</strain>
    </source>
</reference>
<keyword evidence="2" id="KW-1185">Reference proteome</keyword>
<dbReference type="RefSeq" id="WP_146296436.1">
    <property type="nucleotide sequence ID" value="NZ_CP042326.1"/>
</dbReference>